<protein>
    <submittedName>
        <fullName evidence="2">Uncharacterized protein</fullName>
    </submittedName>
</protein>
<evidence type="ECO:0000256" key="1">
    <source>
        <dbReference type="SAM" id="SignalP"/>
    </source>
</evidence>
<dbReference type="AlphaFoldDB" id="A0A8I1KLZ4"/>
<dbReference type="Proteomes" id="UP000623250">
    <property type="component" value="Unassembled WGS sequence"/>
</dbReference>
<comment type="caution">
    <text evidence="2">The sequence shown here is derived from an EMBL/GenBank/DDBJ whole genome shotgun (WGS) entry which is preliminary data.</text>
</comment>
<reference evidence="2 3" key="1">
    <citation type="submission" date="2020-12" db="EMBL/GenBank/DDBJ databases">
        <title>Revised draft genomes of Rhodomicrobium vannielii ATCC 17100 and Rhodomicrobium udaipurense JA643.</title>
        <authorList>
            <person name="Conners E.M."/>
            <person name="Davenport E.J."/>
            <person name="Bose A."/>
        </authorList>
    </citation>
    <scope>NUCLEOTIDE SEQUENCE [LARGE SCALE GENOMIC DNA]</scope>
    <source>
        <strain evidence="2 3">JA643</strain>
    </source>
</reference>
<dbReference type="RefSeq" id="WP_037237984.1">
    <property type="nucleotide sequence ID" value="NZ_JAEMUK010000078.1"/>
</dbReference>
<feature type="chain" id="PRO_5034673755" evidence="1">
    <location>
        <begin position="28"/>
        <end position="136"/>
    </location>
</feature>
<keyword evidence="3" id="KW-1185">Reference proteome</keyword>
<name>A0A8I1KLZ4_9HYPH</name>
<accession>A0A8I1KLZ4</accession>
<proteinExistence type="predicted"/>
<feature type="signal peptide" evidence="1">
    <location>
        <begin position="1"/>
        <end position="27"/>
    </location>
</feature>
<keyword evidence="1" id="KW-0732">Signal</keyword>
<organism evidence="2 3">
    <name type="scientific">Rhodomicrobium udaipurense</name>
    <dbReference type="NCBI Taxonomy" id="1202716"/>
    <lineage>
        <taxon>Bacteria</taxon>
        <taxon>Pseudomonadati</taxon>
        <taxon>Pseudomonadota</taxon>
        <taxon>Alphaproteobacteria</taxon>
        <taxon>Hyphomicrobiales</taxon>
        <taxon>Hyphomicrobiaceae</taxon>
        <taxon>Rhodomicrobium</taxon>
    </lineage>
</organism>
<evidence type="ECO:0000313" key="2">
    <source>
        <dbReference type="EMBL" id="MBJ7544393.1"/>
    </source>
</evidence>
<sequence length="136" mass="13645">MKPIYVMRVGYGAAVAAALVFSLNASAEPRAAGSSLSGSWSGGGTVVIGGQPERARCRASYSGGGSTVVMNGTCATASGSVSQTARLRRVGANTYVGSFHNPQHGVSGSMRVTVNGRSQNVQLSAAGGSASLTLRH</sequence>
<dbReference type="EMBL" id="JAEMUK010000078">
    <property type="protein sequence ID" value="MBJ7544393.1"/>
    <property type="molecule type" value="Genomic_DNA"/>
</dbReference>
<evidence type="ECO:0000313" key="3">
    <source>
        <dbReference type="Proteomes" id="UP000623250"/>
    </source>
</evidence>
<gene>
    <name evidence="2" type="ORF">JDN41_12630</name>
</gene>